<dbReference type="PROSITE" id="PS51154">
    <property type="entry name" value="MACRO"/>
    <property type="match status" value="2"/>
</dbReference>
<evidence type="ECO:0000259" key="8">
    <source>
        <dbReference type="PROSITE" id="PS51059"/>
    </source>
</evidence>
<evidence type="ECO:0000256" key="6">
    <source>
        <dbReference type="ARBA" id="ARBA00023242"/>
    </source>
</evidence>
<sequence length="845" mass="93794">MGSGAAAPTERPAHDSLEGHCRWKIPIKHNVFEILKSNESQLCEVLQNKFGCISTLTCPTLAGSSSPAQRVFIRTLSPGIELSVWKDDLTRHVVDAVVNAANEDLLHGGGLAGSLVKNGGFEIQEESNRHIATYGKVPVGEIAVTRAGRLPCHLIIHAVGPRWTDMDSQTAIELLKCAIRNILDYVTKSETRIKTVAIPALSSGIFLFPLGLCTHIILETICLYFQDKQMIGNLREIHLVSNEDTTVESFKFASESILGKESWKSPETNLSSNVTLHIGQGLTLQIVQGCIEMQTTNVIVNSGYMQDFKSGQVSQSILKRAGLEMEMELNKVSLSSDYQVVRVTKGFKLSCQYVFHVAWHSKTQKHKTLKNAMKSCLEQCLRPDIKSIAFPALGTGMMDLEKSTAAQIMFEEVFAFAKEHKEKTLTVKIVIFPLDVEIYKVFCAEMTKRFNELNPSSNSGVLALPWTRGEHRRSSFEDGSPAINLMGAKVGEMCEAKEWIERLLTSRDQHTIKNNHILYLGIKEHSVLSQLQTSSNVSISETLSPGTATLEIKGAQADLIEAAMKIECMLCAVQEEVAGKREKSLWNMSDTADSTVDIVPVISEDTDKVTGQGTNQPGKLDEMEESYTFQRYPVSLTQELQDRKKQFEKCGLWVVKVEQIDNKVLLAAFQEKKRMMEERTPSGSGSQRLFQQVPHQFCNAVCRVGFHRLYSTSYDPVCGAGIHFTKSLKTLADKVRKTSSTDKLIYVFEAEVLKGSFCQGNFSNIIPPPLSPGALDVHDSVVDNVSSPETIVVFSGTQAMPRYLWTCTQDWMFSQHQMWLQGYSSGPGMVSSMQSWVMVSNGSSV</sequence>
<keyword evidence="2" id="KW-0328">Glycosyltransferase</keyword>
<keyword evidence="6" id="KW-0539">Nucleus</keyword>
<evidence type="ECO:0000256" key="2">
    <source>
        <dbReference type="ARBA" id="ARBA00022676"/>
    </source>
</evidence>
<dbReference type="InterPro" id="IPR012317">
    <property type="entry name" value="Poly(ADP-ribose)pol_cat_dom"/>
</dbReference>
<evidence type="ECO:0000256" key="5">
    <source>
        <dbReference type="ARBA" id="ARBA00023027"/>
    </source>
</evidence>
<dbReference type="Pfam" id="PF23254">
    <property type="entry name" value="KH_PARP14_8"/>
    <property type="match status" value="1"/>
</dbReference>
<proteinExistence type="inferred from homology"/>
<dbReference type="InterPro" id="IPR057049">
    <property type="entry name" value="PARP14_KH_8"/>
</dbReference>
<evidence type="ECO:0000256" key="7">
    <source>
        <dbReference type="ARBA" id="ARBA00024347"/>
    </source>
</evidence>
<dbReference type="PROSITE" id="PS51059">
    <property type="entry name" value="PARP_CATALYTIC"/>
    <property type="match status" value="1"/>
</dbReference>
<dbReference type="Gene3D" id="3.90.228.10">
    <property type="match status" value="1"/>
</dbReference>
<dbReference type="PANTHER" id="PTHR14453">
    <property type="entry name" value="PARP/ZINC FINGER CCCH TYPE DOMAIN CONTAINING PROTEIN"/>
    <property type="match status" value="1"/>
</dbReference>
<dbReference type="CDD" id="cd02907">
    <property type="entry name" value="Macro_Af1521_BAL-like"/>
    <property type="match status" value="1"/>
</dbReference>
<evidence type="ECO:0000259" key="9">
    <source>
        <dbReference type="PROSITE" id="PS51154"/>
    </source>
</evidence>
<keyword evidence="11" id="KW-1185">Reference proteome</keyword>
<dbReference type="InterPro" id="IPR052056">
    <property type="entry name" value="Mono-ARTD/PARP"/>
</dbReference>
<comment type="caution">
    <text evidence="10">The sequence shown here is derived from an EMBL/GenBank/DDBJ whole genome shotgun (WGS) entry which is preliminary data.</text>
</comment>
<evidence type="ECO:0000313" key="11">
    <source>
        <dbReference type="Proteomes" id="UP001623349"/>
    </source>
</evidence>
<reference evidence="10 11" key="1">
    <citation type="submission" date="2024-08" db="EMBL/GenBank/DDBJ databases">
        <title>The draft genome of Apodemus speciosus.</title>
        <authorList>
            <person name="Nabeshima K."/>
            <person name="Suzuki S."/>
            <person name="Onuma M."/>
        </authorList>
    </citation>
    <scope>NUCLEOTIDE SEQUENCE [LARGE SCALE GENOMIC DNA]</scope>
    <source>
        <strain evidence="10">IB14-021</strain>
    </source>
</reference>
<keyword evidence="4" id="KW-0548">Nucleotidyltransferase</keyword>
<evidence type="ECO:0000256" key="4">
    <source>
        <dbReference type="ARBA" id="ARBA00022695"/>
    </source>
</evidence>
<dbReference type="Gene3D" id="3.40.220.10">
    <property type="entry name" value="Leucine Aminopeptidase, subunit E, domain 1"/>
    <property type="match status" value="2"/>
</dbReference>
<organism evidence="10 11">
    <name type="scientific">Apodemus speciosus</name>
    <name type="common">Large Japanese field mouse</name>
    <dbReference type="NCBI Taxonomy" id="105296"/>
    <lineage>
        <taxon>Eukaryota</taxon>
        <taxon>Metazoa</taxon>
        <taxon>Chordata</taxon>
        <taxon>Craniata</taxon>
        <taxon>Vertebrata</taxon>
        <taxon>Euteleostomi</taxon>
        <taxon>Mammalia</taxon>
        <taxon>Eutheria</taxon>
        <taxon>Euarchontoglires</taxon>
        <taxon>Glires</taxon>
        <taxon>Rodentia</taxon>
        <taxon>Myomorpha</taxon>
        <taxon>Muroidea</taxon>
        <taxon>Muridae</taxon>
        <taxon>Murinae</taxon>
        <taxon>Apodemus</taxon>
    </lineage>
</organism>
<keyword evidence="3" id="KW-0808">Transferase</keyword>
<dbReference type="CDD" id="cd01439">
    <property type="entry name" value="TCCD_inducible_PARP_like"/>
    <property type="match status" value="1"/>
</dbReference>
<evidence type="ECO:0000256" key="3">
    <source>
        <dbReference type="ARBA" id="ARBA00022679"/>
    </source>
</evidence>
<keyword evidence="5" id="KW-0520">NAD</keyword>
<feature type="domain" description="Macro" evidence="9">
    <location>
        <begin position="69"/>
        <end position="258"/>
    </location>
</feature>
<dbReference type="PANTHER" id="PTHR14453:SF70">
    <property type="entry name" value="PROTEIN MONO-ADP-RIBOSYLTRANSFERASE PARP9"/>
    <property type="match status" value="1"/>
</dbReference>
<dbReference type="SUPFAM" id="SSF52949">
    <property type="entry name" value="Macro domain-like"/>
    <property type="match status" value="2"/>
</dbReference>
<feature type="domain" description="PARP catalytic" evidence="8">
    <location>
        <begin position="614"/>
        <end position="832"/>
    </location>
</feature>
<comment type="subcellular location">
    <subcellularLocation>
        <location evidence="1">Nucleus</location>
    </subcellularLocation>
</comment>
<dbReference type="EMBL" id="BAAFST010000016">
    <property type="protein sequence ID" value="GAB1300240.1"/>
    <property type="molecule type" value="Genomic_DNA"/>
</dbReference>
<dbReference type="SMART" id="SM00506">
    <property type="entry name" value="A1pp"/>
    <property type="match status" value="2"/>
</dbReference>
<dbReference type="InterPro" id="IPR043472">
    <property type="entry name" value="Macro_dom-like"/>
</dbReference>
<dbReference type="Pfam" id="PF01661">
    <property type="entry name" value="Macro"/>
    <property type="match status" value="2"/>
</dbReference>
<gene>
    <name evidence="10" type="ORF">APTSU1_001547800</name>
</gene>
<feature type="domain" description="Macro" evidence="9">
    <location>
        <begin position="271"/>
        <end position="450"/>
    </location>
</feature>
<protein>
    <submittedName>
        <fullName evidence="10">Protein mono-ADP-ribosyltransferase PARP9</fullName>
    </submittedName>
</protein>
<dbReference type="SUPFAM" id="SSF56399">
    <property type="entry name" value="ADP-ribosylation"/>
    <property type="match status" value="1"/>
</dbReference>
<comment type="similarity">
    <text evidence="7">Belongs to the ARTD/PARP family.</text>
</comment>
<evidence type="ECO:0000313" key="10">
    <source>
        <dbReference type="EMBL" id="GAB1300240.1"/>
    </source>
</evidence>
<dbReference type="Proteomes" id="UP001623349">
    <property type="component" value="Unassembled WGS sequence"/>
</dbReference>
<evidence type="ECO:0000256" key="1">
    <source>
        <dbReference type="ARBA" id="ARBA00004123"/>
    </source>
</evidence>
<dbReference type="InterPro" id="IPR002589">
    <property type="entry name" value="Macro_dom"/>
</dbReference>
<name>A0ABQ0FLW0_APOSI</name>
<accession>A0ABQ0FLW0</accession>